<name>A0ABQ7H2Z2_DUNSA</name>
<evidence type="ECO:0000256" key="2">
    <source>
        <dbReference type="SAM" id="MobiDB-lite"/>
    </source>
</evidence>
<dbReference type="SUPFAM" id="SSF52047">
    <property type="entry name" value="RNI-like"/>
    <property type="match status" value="1"/>
</dbReference>
<dbReference type="Gene3D" id="3.80.10.10">
    <property type="entry name" value="Ribonuclease Inhibitor"/>
    <property type="match status" value="1"/>
</dbReference>
<dbReference type="EMBL" id="MU069491">
    <property type="protein sequence ID" value="KAF5841232.1"/>
    <property type="molecule type" value="Genomic_DNA"/>
</dbReference>
<evidence type="ECO:0000313" key="3">
    <source>
        <dbReference type="EMBL" id="KAF5841232.1"/>
    </source>
</evidence>
<accession>A0ABQ7H2Z2</accession>
<feature type="region of interest" description="Disordered" evidence="2">
    <location>
        <begin position="1"/>
        <end position="21"/>
    </location>
</feature>
<evidence type="ECO:0000313" key="4">
    <source>
        <dbReference type="Proteomes" id="UP000815325"/>
    </source>
</evidence>
<reference evidence="3" key="1">
    <citation type="submission" date="2017-08" db="EMBL/GenBank/DDBJ databases">
        <authorList>
            <person name="Polle J.E."/>
            <person name="Barry K."/>
            <person name="Cushman J."/>
            <person name="Schmutz J."/>
            <person name="Tran D."/>
            <person name="Hathwaick L.T."/>
            <person name="Yim W.C."/>
            <person name="Jenkins J."/>
            <person name="Mckie-Krisberg Z.M."/>
            <person name="Prochnik S."/>
            <person name="Lindquist E."/>
            <person name="Dockter R.B."/>
            <person name="Adam C."/>
            <person name="Molina H."/>
            <person name="Bunkerborg J."/>
            <person name="Jin E."/>
            <person name="Buchheim M."/>
            <person name="Magnuson J."/>
        </authorList>
    </citation>
    <scope>NUCLEOTIDE SEQUENCE</scope>
    <source>
        <strain evidence="3">CCAP 19/18</strain>
    </source>
</reference>
<organism evidence="3 4">
    <name type="scientific">Dunaliella salina</name>
    <name type="common">Green alga</name>
    <name type="synonym">Protococcus salinus</name>
    <dbReference type="NCBI Taxonomy" id="3046"/>
    <lineage>
        <taxon>Eukaryota</taxon>
        <taxon>Viridiplantae</taxon>
        <taxon>Chlorophyta</taxon>
        <taxon>core chlorophytes</taxon>
        <taxon>Chlorophyceae</taxon>
        <taxon>CS clade</taxon>
        <taxon>Chlamydomonadales</taxon>
        <taxon>Dunaliellaceae</taxon>
        <taxon>Dunaliella</taxon>
    </lineage>
</organism>
<evidence type="ECO:0008006" key="5">
    <source>
        <dbReference type="Google" id="ProtNLM"/>
    </source>
</evidence>
<proteinExistence type="predicted"/>
<comment type="caution">
    <text evidence="3">The sequence shown here is derived from an EMBL/GenBank/DDBJ whole genome shotgun (WGS) entry which is preliminary data.</text>
</comment>
<gene>
    <name evidence="3" type="ORF">DUNSADRAFT_13876</name>
</gene>
<keyword evidence="4" id="KW-1185">Reference proteome</keyword>
<dbReference type="Proteomes" id="UP000815325">
    <property type="component" value="Unassembled WGS sequence"/>
</dbReference>
<protein>
    <recommendedName>
        <fullName evidence="5">RNI-like protein</fullName>
    </recommendedName>
</protein>
<evidence type="ECO:0000256" key="1">
    <source>
        <dbReference type="ARBA" id="ARBA00004430"/>
    </source>
</evidence>
<dbReference type="InterPro" id="IPR032675">
    <property type="entry name" value="LRR_dom_sf"/>
</dbReference>
<comment type="subcellular location">
    <subcellularLocation>
        <location evidence="1">Cytoplasm</location>
        <location evidence="1">Cytoskeleton</location>
        <location evidence="1">Cilium axoneme</location>
    </subcellularLocation>
</comment>
<sequence length="513" mass="55733">MPPRRKQTPQQHQQRCSRPEEQPAPIARLFACDDILGNIYSICDFGTKHALRVSCLACYRSPAINSAICTLEIEPGTDPKDAASAAAAFPKLAQMRELTIYENNLKRIFSHLLGPALEASAARKRLQCVDNVKLIDCSFDTLSAAAIHILFPVMRSDHGYIQLSGSSSVTSGALGILAAQTCINELELGDCLPTPGMLLELASFESLKSLALVGGVNPGGLSLEPLCGSIPCAGPQLRLTKLKLEYLRDVTGLDVCLAHHPLQELQLVGVLFPVSFAPSTRLASSTLRVMRTLLNLTLPVISVANFPALQSLEIGSLDLKQIPGISAEESVQRCICLASSIAGLPSVRITYGYADDDEEVTLRGDGWPPAQFMELLQGLAPLRAAFQSVKNICISEANVGSGAVRAIASLSPNLEMLRLCTQVDVPRHSYSDEYGLSDAVSRLPHLKYLEVVCESPPRDTIRVLTKTRWDFVLQLVATNDGCRRRLEEIRLQWDAVRLDNPKGARMEVASLGD</sequence>